<dbReference type="FunFam" id="1.20.1530.20:FF:000015">
    <property type="entry name" value="Na(+)/H(+) antiporter 2"/>
    <property type="match status" value="1"/>
</dbReference>
<feature type="transmembrane region" description="Helical" evidence="12">
    <location>
        <begin position="101"/>
        <end position="125"/>
    </location>
</feature>
<feature type="compositionally biased region" description="Basic residues" evidence="11">
    <location>
        <begin position="520"/>
        <end position="533"/>
    </location>
</feature>
<dbReference type="PANTHER" id="PTHR31382:SF4">
    <property type="entry name" value="NA(+)_H(+) ANTIPORTER"/>
    <property type="match status" value="1"/>
</dbReference>
<sequence>MAVWEHLNVDKAHVAYAIIGIFAAIFSLVSLFVKEKAYIGEATVATIVGLIVGPHVLNWFSPTSWGNSDYITLEISRIVLCLQIFAVAVELPKKYMLKHYLSVFMLLVPVMTAGWLIVGAFMYLVLDRLNFAEALVVSACITATDPVLAAAVVGKGKFAKRVPGHLRNLLSAESGCNDGMAFPFIYLGINLVINKGHPGEIIKDWICITILYECILGCFIGIVIGYLGRHSIKWAESKMLIDRESFLAFYVVLAMSCAGIGSMLGVDDLLVSFAAGAAFSWDGWFARKTEESHVSTVIDLLLNLAYFVYFGAIIPWPQFNSPELGLPVWRLIILSIVIIFLRRIPAVLALKPFIPDVKSWREALFCGHFGPIGVGAVFAAILARAELEGAHHPSLATPTQELPPEDSEYGYLVAIIWPVVTFLIVTSIVVHGSSVAVMTLGRHLNTMNLSMSFTTTGGNEKSSSWMSRLPELRGNGRSFSLHRVDTQAPTLVGDTHGQLTQTATVETSGVPVRPAGGMEKRRKHRHHKRRGLKRVTSYHDEVDEADREKIQHEKEAKAATFALGGGGGATGATGVSSSSDNNQQQTIQDDEEEAPSVGITPANTFVSPVEFPSKSHPAVLNEESEVEEDKDLSTSSGQSNDYDRSRRATNMYTEGSTVIVEDQHGEILNTAKLLSDSTPNEGLKLARSNTSSISSVISPSRIPGFTGEKKKFVAYKTADQLIIESEDGEIVRRYRINPHKSKPDSSEGQRNRSSSMLSDMTGKALSAVGLKKMAGSTAAPASVPVTPVKTGAGTNALGPDHVIREDDEEQDDDEEDSEVDDDESEVEGSDEEETAVERQRRLAALGELSDDRDDSDEEEVPGQSQQQQQPQHSQKSKVGALVGSLMPHAIAEEKTMETKKSISFQDTPKPSKG</sequence>
<name>A0A061AGL4_CYBFA</name>
<dbReference type="GO" id="GO:0042391">
    <property type="term" value="P:regulation of membrane potential"/>
    <property type="evidence" value="ECO:0007669"/>
    <property type="project" value="InterPro"/>
</dbReference>
<dbReference type="GO" id="GO:0005886">
    <property type="term" value="C:plasma membrane"/>
    <property type="evidence" value="ECO:0007669"/>
    <property type="project" value="InterPro"/>
</dbReference>
<dbReference type="InterPro" id="IPR004712">
    <property type="entry name" value="Na+/H+_antiporter_fungi"/>
</dbReference>
<feature type="transmembrane region" description="Helical" evidence="12">
    <location>
        <begin position="205"/>
        <end position="227"/>
    </location>
</feature>
<feature type="transmembrane region" description="Helical" evidence="12">
    <location>
        <begin position="38"/>
        <end position="58"/>
    </location>
</feature>
<evidence type="ECO:0000256" key="7">
    <source>
        <dbReference type="ARBA" id="ARBA00023053"/>
    </source>
</evidence>
<keyword evidence="4" id="KW-0050">Antiport</keyword>
<evidence type="ECO:0000256" key="8">
    <source>
        <dbReference type="ARBA" id="ARBA00023065"/>
    </source>
</evidence>
<evidence type="ECO:0000256" key="6">
    <source>
        <dbReference type="ARBA" id="ARBA00022989"/>
    </source>
</evidence>
<accession>A0A061AGL4</accession>
<dbReference type="AlphaFoldDB" id="A0A061AGL4"/>
<feature type="transmembrane region" description="Helical" evidence="12">
    <location>
        <begin position="411"/>
        <end position="441"/>
    </location>
</feature>
<evidence type="ECO:0000256" key="12">
    <source>
        <dbReference type="SAM" id="Phobius"/>
    </source>
</evidence>
<proteinExistence type="inferred from homology"/>
<dbReference type="GO" id="GO:0036376">
    <property type="term" value="P:sodium ion export across plasma membrane"/>
    <property type="evidence" value="ECO:0007669"/>
    <property type="project" value="InterPro"/>
</dbReference>
<feature type="compositionally biased region" description="Basic and acidic residues" evidence="11">
    <location>
        <begin position="546"/>
        <end position="557"/>
    </location>
</feature>
<dbReference type="GO" id="GO:0120029">
    <property type="term" value="P:proton export across plasma membrane"/>
    <property type="evidence" value="ECO:0007669"/>
    <property type="project" value="InterPro"/>
</dbReference>
<feature type="compositionally biased region" description="Basic and acidic residues" evidence="11">
    <location>
        <begin position="890"/>
        <end position="900"/>
    </location>
</feature>
<dbReference type="InterPro" id="IPR006153">
    <property type="entry name" value="Cation/H_exchanger_TM"/>
</dbReference>
<feature type="region of interest" description="Disordered" evidence="11">
    <location>
        <begin position="726"/>
        <end position="913"/>
    </location>
</feature>
<dbReference type="EMBL" id="LK052886">
    <property type="protein sequence ID" value="CDR36698.1"/>
    <property type="molecule type" value="Genomic_DNA"/>
</dbReference>
<protein>
    <submittedName>
        <fullName evidence="15">CYFA0S01e03642g1_1</fullName>
    </submittedName>
</protein>
<dbReference type="Pfam" id="PF00999">
    <property type="entry name" value="Na_H_Exchanger"/>
    <property type="match status" value="1"/>
</dbReference>
<feature type="compositionally biased region" description="Basic and acidic residues" evidence="11">
    <location>
        <begin position="741"/>
        <end position="750"/>
    </location>
</feature>
<dbReference type="PhylomeDB" id="A0A061AGL4"/>
<feature type="domain" description="Alkali metal cation/H+ antiporter Nha1 C-terminal" evidence="14">
    <location>
        <begin position="465"/>
        <end position="774"/>
    </location>
</feature>
<keyword evidence="10" id="KW-0739">Sodium transport</keyword>
<evidence type="ECO:0000256" key="1">
    <source>
        <dbReference type="ARBA" id="ARBA00004141"/>
    </source>
</evidence>
<feature type="region of interest" description="Disordered" evidence="11">
    <location>
        <begin position="509"/>
        <end position="646"/>
    </location>
</feature>
<feature type="transmembrane region" description="Helical" evidence="12">
    <location>
        <begin position="70"/>
        <end position="89"/>
    </location>
</feature>
<dbReference type="GO" id="GO:0030007">
    <property type="term" value="P:intracellular potassium ion homeostasis"/>
    <property type="evidence" value="ECO:0007669"/>
    <property type="project" value="TreeGrafter"/>
</dbReference>
<evidence type="ECO:0000256" key="4">
    <source>
        <dbReference type="ARBA" id="ARBA00022449"/>
    </source>
</evidence>
<keyword evidence="9 12" id="KW-0472">Membrane</keyword>
<feature type="domain" description="Alkali metal cation/H+ antiporter Nha1 C-terminal" evidence="14">
    <location>
        <begin position="808"/>
        <end position="856"/>
    </location>
</feature>
<dbReference type="InterPro" id="IPR013928">
    <property type="entry name" value="Cation/H_antiporter_C"/>
</dbReference>
<feature type="compositionally biased region" description="Polar residues" evidence="11">
    <location>
        <begin position="901"/>
        <end position="913"/>
    </location>
</feature>
<organism evidence="15">
    <name type="scientific">Cyberlindnera fabianii</name>
    <name type="common">Yeast</name>
    <name type="synonym">Hansenula fabianii</name>
    <dbReference type="NCBI Taxonomy" id="36022"/>
    <lineage>
        <taxon>Eukaryota</taxon>
        <taxon>Fungi</taxon>
        <taxon>Dikarya</taxon>
        <taxon>Ascomycota</taxon>
        <taxon>Saccharomycotina</taxon>
        <taxon>Saccharomycetes</taxon>
        <taxon>Phaffomycetales</taxon>
        <taxon>Phaffomycetaceae</taxon>
        <taxon>Cyberlindnera</taxon>
    </lineage>
</organism>
<feature type="transmembrane region" description="Helical" evidence="12">
    <location>
        <begin position="298"/>
        <end position="316"/>
    </location>
</feature>
<dbReference type="Gene3D" id="6.10.140.1330">
    <property type="match status" value="1"/>
</dbReference>
<dbReference type="Pfam" id="PF08619">
    <property type="entry name" value="Nha1_C"/>
    <property type="match status" value="2"/>
</dbReference>
<keyword evidence="3" id="KW-0813">Transport</keyword>
<feature type="transmembrane region" description="Helical" evidence="12">
    <location>
        <begin position="131"/>
        <end position="154"/>
    </location>
</feature>
<evidence type="ECO:0000256" key="9">
    <source>
        <dbReference type="ARBA" id="ARBA00023136"/>
    </source>
</evidence>
<comment type="similarity">
    <text evidence="2">Belongs to the fungal Na(+)/H(+) exchanger family.</text>
</comment>
<reference evidence="15" key="1">
    <citation type="journal article" date="2014" name="Genome Announc.">
        <title>Genome sequence of the yeast Cyberlindnera fabianii (Hansenula fabianii).</title>
        <authorList>
            <person name="Freel K.C."/>
            <person name="Sarilar V."/>
            <person name="Neuveglise C."/>
            <person name="Devillers H."/>
            <person name="Friedrich A."/>
            <person name="Schacherer J."/>
        </authorList>
    </citation>
    <scope>NUCLEOTIDE SEQUENCE</scope>
    <source>
        <strain evidence="15">YJS4271</strain>
    </source>
</reference>
<evidence type="ECO:0000256" key="10">
    <source>
        <dbReference type="ARBA" id="ARBA00023201"/>
    </source>
</evidence>
<comment type="subcellular location">
    <subcellularLocation>
        <location evidence="1">Membrane</location>
        <topology evidence="1">Multi-pass membrane protein</topology>
    </subcellularLocation>
</comment>
<keyword evidence="7" id="KW-0915">Sodium</keyword>
<feature type="transmembrane region" description="Helical" evidence="12">
    <location>
        <begin position="247"/>
        <end position="264"/>
    </location>
</feature>
<feature type="compositionally biased region" description="Low complexity" evidence="11">
    <location>
        <begin position="863"/>
        <end position="873"/>
    </location>
</feature>
<feature type="domain" description="Cation/H+ exchanger transmembrane" evidence="13">
    <location>
        <begin position="26"/>
        <end position="438"/>
    </location>
</feature>
<feature type="transmembrane region" description="Helical" evidence="12">
    <location>
        <begin position="362"/>
        <end position="383"/>
    </location>
</feature>
<evidence type="ECO:0000256" key="2">
    <source>
        <dbReference type="ARBA" id="ARBA00005248"/>
    </source>
</evidence>
<evidence type="ECO:0000259" key="14">
    <source>
        <dbReference type="Pfam" id="PF08619"/>
    </source>
</evidence>
<evidence type="ECO:0000313" key="15">
    <source>
        <dbReference type="EMBL" id="CDR36698.1"/>
    </source>
</evidence>
<keyword evidence="8" id="KW-0406">Ion transport</keyword>
<evidence type="ECO:0000256" key="3">
    <source>
        <dbReference type="ARBA" id="ARBA00022448"/>
    </source>
</evidence>
<feature type="compositionally biased region" description="Polar residues" evidence="11">
    <location>
        <begin position="575"/>
        <end position="587"/>
    </location>
</feature>
<feature type="transmembrane region" description="Helical" evidence="12">
    <location>
        <begin position="328"/>
        <end position="350"/>
    </location>
</feature>
<feature type="compositionally biased region" description="Acidic residues" evidence="11">
    <location>
        <begin position="848"/>
        <end position="860"/>
    </location>
</feature>
<feature type="transmembrane region" description="Helical" evidence="12">
    <location>
        <begin position="12"/>
        <end position="33"/>
    </location>
</feature>
<dbReference type="OrthoDB" id="5327978at2759"/>
<keyword evidence="6 12" id="KW-1133">Transmembrane helix</keyword>
<feature type="compositionally biased region" description="Acidic residues" evidence="11">
    <location>
        <begin position="805"/>
        <end position="834"/>
    </location>
</feature>
<dbReference type="VEuPathDB" id="FungiDB:BON22_0679"/>
<dbReference type="PANTHER" id="PTHR31382">
    <property type="entry name" value="NA(+)/H(+) ANTIPORTER"/>
    <property type="match status" value="1"/>
</dbReference>
<evidence type="ECO:0000259" key="13">
    <source>
        <dbReference type="Pfam" id="PF00999"/>
    </source>
</evidence>
<keyword evidence="5 12" id="KW-0812">Transmembrane</keyword>
<gene>
    <name evidence="15" type="ORF">CYFA0S_01e03642g</name>
</gene>
<evidence type="ECO:0000256" key="5">
    <source>
        <dbReference type="ARBA" id="ARBA00022692"/>
    </source>
</evidence>
<evidence type="ECO:0000256" key="11">
    <source>
        <dbReference type="SAM" id="MobiDB-lite"/>
    </source>
</evidence>
<dbReference type="GO" id="GO:0015385">
    <property type="term" value="F:sodium:proton antiporter activity"/>
    <property type="evidence" value="ECO:0007669"/>
    <property type="project" value="InterPro"/>
</dbReference>